<evidence type="ECO:0000313" key="4">
    <source>
        <dbReference type="Proteomes" id="UP001428290"/>
    </source>
</evidence>
<sequence>MQRFLGFMLISLLLLACGQTTGQQIESAASVAQVAQAEPTDEPTAKPTRTPRPTNTPRPTAKPKPTLTPRPTATATPIPEPVVLSGVGQTVTDAFMPPSAVSIIKLTHSGRRNFIIKAYNDEGDESYLVNEIGRYAGSRVLYGDSSTFLEIDADGAWTAEIVPIGLEAAAADGLSGTGDQVSGLFMPNQEGPIPFNFTHNGDSNFIVQVTCQGGMDYAQNEIGTVDGSAIVKFSEGPCLWDVQADGDWTISPK</sequence>
<feature type="compositionally biased region" description="Pro residues" evidence="1">
    <location>
        <begin position="54"/>
        <end position="68"/>
    </location>
</feature>
<reference evidence="3 4" key="1">
    <citation type="submission" date="2024-02" db="EMBL/GenBank/DDBJ databases">
        <title>Herpetosiphon gulosus NBRC 112829.</title>
        <authorList>
            <person name="Ichikawa N."/>
            <person name="Katano-Makiyama Y."/>
            <person name="Hidaka K."/>
        </authorList>
    </citation>
    <scope>NUCLEOTIDE SEQUENCE [LARGE SCALE GENOMIC DNA]</scope>
    <source>
        <strain evidence="3 4">NBRC 112829</strain>
    </source>
</reference>
<dbReference type="Proteomes" id="UP001428290">
    <property type="component" value="Unassembled WGS sequence"/>
</dbReference>
<dbReference type="PROSITE" id="PS51257">
    <property type="entry name" value="PROKAR_LIPOPROTEIN"/>
    <property type="match status" value="1"/>
</dbReference>
<evidence type="ECO:0000256" key="2">
    <source>
        <dbReference type="SAM" id="SignalP"/>
    </source>
</evidence>
<comment type="caution">
    <text evidence="3">The sequence shown here is derived from an EMBL/GenBank/DDBJ whole genome shotgun (WGS) entry which is preliminary data.</text>
</comment>
<evidence type="ECO:0000313" key="3">
    <source>
        <dbReference type="EMBL" id="GAA5531065.1"/>
    </source>
</evidence>
<dbReference type="RefSeq" id="WP_345724649.1">
    <property type="nucleotide sequence ID" value="NZ_BAABRU010000031.1"/>
</dbReference>
<proteinExistence type="predicted"/>
<feature type="signal peptide" evidence="2">
    <location>
        <begin position="1"/>
        <end position="22"/>
    </location>
</feature>
<dbReference type="EMBL" id="BAABRU010000031">
    <property type="protein sequence ID" value="GAA5531065.1"/>
    <property type="molecule type" value="Genomic_DNA"/>
</dbReference>
<accession>A0ABP9X6R0</accession>
<keyword evidence="4" id="KW-1185">Reference proteome</keyword>
<keyword evidence="2" id="KW-0732">Signal</keyword>
<feature type="chain" id="PRO_5047127779" evidence="2">
    <location>
        <begin position="23"/>
        <end position="253"/>
    </location>
</feature>
<protein>
    <submittedName>
        <fullName evidence="3">Uncharacterized protein</fullName>
    </submittedName>
</protein>
<name>A0ABP9X6R0_9CHLR</name>
<feature type="region of interest" description="Disordered" evidence="1">
    <location>
        <begin position="33"/>
        <end position="81"/>
    </location>
</feature>
<gene>
    <name evidence="3" type="ORF">Hgul01_04889</name>
</gene>
<organism evidence="3 4">
    <name type="scientific">Herpetosiphon gulosus</name>
    <dbReference type="NCBI Taxonomy" id="1973496"/>
    <lineage>
        <taxon>Bacteria</taxon>
        <taxon>Bacillati</taxon>
        <taxon>Chloroflexota</taxon>
        <taxon>Chloroflexia</taxon>
        <taxon>Herpetosiphonales</taxon>
        <taxon>Herpetosiphonaceae</taxon>
        <taxon>Herpetosiphon</taxon>
    </lineage>
</organism>
<evidence type="ECO:0000256" key="1">
    <source>
        <dbReference type="SAM" id="MobiDB-lite"/>
    </source>
</evidence>